<dbReference type="PANTHER" id="PTHR36132:SF1">
    <property type="entry name" value="TRANSMEMBRANE PROTEIN 221"/>
    <property type="match status" value="1"/>
</dbReference>
<keyword evidence="1" id="KW-1133">Transmembrane helix</keyword>
<evidence type="ECO:0000256" key="1">
    <source>
        <dbReference type="SAM" id="Phobius"/>
    </source>
</evidence>
<evidence type="ECO:0000313" key="3">
    <source>
        <dbReference type="RefSeq" id="XP_033810329.1"/>
    </source>
</evidence>
<dbReference type="CTD" id="100130519"/>
<feature type="transmembrane region" description="Helical" evidence="1">
    <location>
        <begin position="58"/>
        <end position="83"/>
    </location>
</feature>
<protein>
    <submittedName>
        <fullName evidence="3">Transmembrane protein 221 isoform X1</fullName>
    </submittedName>
</protein>
<dbReference type="InterPro" id="IPR029201">
    <property type="entry name" value="Jiraiya"/>
</dbReference>
<sequence length="305" mass="33055">MPSTYSQRSLTVLALFGILAAVMSVLSLLLIFQIKDGQLLLLKQNSSLAGNSAAGADVLLPVLAVLAALCLSLNISCLIICLLHSYFATDVCRGDSDPDRADWFLLDSRIIRHAAIGLFCFGVAVYLAALSIYMLVLFDMEAGITCACIFSSGILVLLISVTHSLLKASQATSRTRAVLTNTMFENDSAHGGDAPVNDLNNCKEMPRPKPRPEIHREFSYPPYVEQQKQSLSPVLSNLTATTRRGTGAKTTTDNENIDVPRIHRTLSAESAFFQSHCKPWNGVNQEMRNILAQKPGGAGKDSTLV</sequence>
<keyword evidence="1 3" id="KW-0812">Transmembrane</keyword>
<dbReference type="AlphaFoldDB" id="A0A6P8RXR5"/>
<dbReference type="Pfam" id="PF15038">
    <property type="entry name" value="Jiraiya"/>
    <property type="match status" value="1"/>
</dbReference>
<dbReference type="InParanoid" id="A0A6P8RXR5"/>
<dbReference type="KEGG" id="gsh:117364805"/>
<keyword evidence="2" id="KW-1185">Reference proteome</keyword>
<evidence type="ECO:0000313" key="2">
    <source>
        <dbReference type="Proteomes" id="UP000515159"/>
    </source>
</evidence>
<dbReference type="InterPro" id="IPR053101">
    <property type="entry name" value="TM221"/>
</dbReference>
<dbReference type="FunCoup" id="A0A6P8RXR5">
    <property type="interactions" value="37"/>
</dbReference>
<gene>
    <name evidence="3" type="primary">TMEM221</name>
</gene>
<feature type="transmembrane region" description="Helical" evidence="1">
    <location>
        <begin position="114"/>
        <end position="136"/>
    </location>
</feature>
<dbReference type="OrthoDB" id="8873919at2759"/>
<dbReference type="Proteomes" id="UP000515159">
    <property type="component" value="Chromosome 8"/>
</dbReference>
<proteinExistence type="predicted"/>
<name>A0A6P8RXR5_GEOSA</name>
<dbReference type="PANTHER" id="PTHR36132">
    <property type="entry name" value="TRANSMEMBRANE PROTEIN 221"/>
    <property type="match status" value="1"/>
</dbReference>
<feature type="transmembrane region" description="Helical" evidence="1">
    <location>
        <begin position="12"/>
        <end position="34"/>
    </location>
</feature>
<organism evidence="2 3">
    <name type="scientific">Geotrypetes seraphini</name>
    <name type="common">Gaboon caecilian</name>
    <name type="synonym">Caecilia seraphini</name>
    <dbReference type="NCBI Taxonomy" id="260995"/>
    <lineage>
        <taxon>Eukaryota</taxon>
        <taxon>Metazoa</taxon>
        <taxon>Chordata</taxon>
        <taxon>Craniata</taxon>
        <taxon>Vertebrata</taxon>
        <taxon>Euteleostomi</taxon>
        <taxon>Amphibia</taxon>
        <taxon>Gymnophiona</taxon>
        <taxon>Geotrypetes</taxon>
    </lineage>
</organism>
<keyword evidence="1" id="KW-0472">Membrane</keyword>
<reference evidence="3" key="1">
    <citation type="submission" date="2025-08" db="UniProtKB">
        <authorList>
            <consortium name="RefSeq"/>
        </authorList>
    </citation>
    <scope>IDENTIFICATION</scope>
</reference>
<feature type="transmembrane region" description="Helical" evidence="1">
    <location>
        <begin position="142"/>
        <end position="166"/>
    </location>
</feature>
<dbReference type="GeneID" id="117364805"/>
<accession>A0A6P8RXR5</accession>
<dbReference type="RefSeq" id="XP_033810329.1">
    <property type="nucleotide sequence ID" value="XM_033954438.1"/>
</dbReference>